<dbReference type="CDD" id="cd19481">
    <property type="entry name" value="RecA-like_protease"/>
    <property type="match status" value="1"/>
</dbReference>
<dbReference type="Gene3D" id="3.40.50.300">
    <property type="entry name" value="P-loop containing nucleotide triphosphate hydrolases"/>
    <property type="match status" value="1"/>
</dbReference>
<protein>
    <recommendedName>
        <fullName evidence="2">AAA+ ATPase domain-containing protein</fullName>
    </recommendedName>
</protein>
<dbReference type="InterPro" id="IPR027417">
    <property type="entry name" value="P-loop_NTPase"/>
</dbReference>
<feature type="region of interest" description="Disordered" evidence="1">
    <location>
        <begin position="438"/>
        <end position="474"/>
    </location>
</feature>
<organism evidence="3 4">
    <name type="scientific">Marasmiellus scandens</name>
    <dbReference type="NCBI Taxonomy" id="2682957"/>
    <lineage>
        <taxon>Eukaryota</taxon>
        <taxon>Fungi</taxon>
        <taxon>Dikarya</taxon>
        <taxon>Basidiomycota</taxon>
        <taxon>Agaricomycotina</taxon>
        <taxon>Agaricomycetes</taxon>
        <taxon>Agaricomycetidae</taxon>
        <taxon>Agaricales</taxon>
        <taxon>Marasmiineae</taxon>
        <taxon>Omphalotaceae</taxon>
        <taxon>Marasmiellus</taxon>
    </lineage>
</organism>
<keyword evidence="4" id="KW-1185">Reference proteome</keyword>
<dbReference type="SMART" id="SM00382">
    <property type="entry name" value="AAA"/>
    <property type="match status" value="1"/>
</dbReference>
<dbReference type="SUPFAM" id="SSF52540">
    <property type="entry name" value="P-loop containing nucleoside triphosphate hydrolases"/>
    <property type="match status" value="1"/>
</dbReference>
<dbReference type="Proteomes" id="UP001498398">
    <property type="component" value="Unassembled WGS sequence"/>
</dbReference>
<evidence type="ECO:0000256" key="1">
    <source>
        <dbReference type="SAM" id="MobiDB-lite"/>
    </source>
</evidence>
<feature type="domain" description="AAA+ ATPase" evidence="2">
    <location>
        <begin position="226"/>
        <end position="352"/>
    </location>
</feature>
<dbReference type="Pfam" id="PF00004">
    <property type="entry name" value="AAA"/>
    <property type="match status" value="1"/>
</dbReference>
<evidence type="ECO:0000313" key="4">
    <source>
        <dbReference type="Proteomes" id="UP001498398"/>
    </source>
</evidence>
<evidence type="ECO:0000259" key="2">
    <source>
        <dbReference type="SMART" id="SM00382"/>
    </source>
</evidence>
<reference evidence="3 4" key="1">
    <citation type="submission" date="2024-01" db="EMBL/GenBank/DDBJ databases">
        <title>A draft genome for the cacao thread blight pathogen Marasmiellus scandens.</title>
        <authorList>
            <person name="Baruah I.K."/>
            <person name="Leung J."/>
            <person name="Bukari Y."/>
            <person name="Amoako-Attah I."/>
            <person name="Meinhardt L.W."/>
            <person name="Bailey B.A."/>
            <person name="Cohen S.P."/>
        </authorList>
    </citation>
    <scope>NUCLEOTIDE SEQUENCE [LARGE SCALE GENOMIC DNA]</scope>
    <source>
        <strain evidence="3 4">GH-19</strain>
    </source>
</reference>
<sequence length="546" mass="61417">MAPPSSELEDAFVNVWVGDRDGESKNGKDFHSAFVHQSSAQHSHPGIASASLLRKFHPNHSLVSTNTNILGFPEAQCVPLKENPLITSTYFIPVARSSGQIPGVLVDQVRLGGFSVSWQDYDFILYVVEYPLGFGLYRENYVLHDGPQEPVRQLVLNAGLWANALHNEIWVFNQGFWRKDAGLWNEIQKADWKDVILKEEFKKALKKDVYGFFDSEKLYKDLAIPWKRGLILHGPPGNGKTISLKTIMKTCDALGYAPLYVKSFTSYFGDEYSMEMVFGKARELAPCVIVLEDLDSLINDSNRSYFLNQLDGLEGNDGLLVIGTTNHFDRLDPGISSRPSRFDRKYLFDDPDREERVLYIQYWQNKLKGRDSVSLPDALVQEVADATDKFSFAYLKEVFVSSLVLFAGYENDEDRPSFRSILLDQIKQLRKQLDKPQPSVASAWRRPLPMITKNSQQEPSGAPRQLQRPPRSPIWGGSVTAQEAADVRLFTGPAPDFFGVDDGAPGLHLHPSIRAAYPQSSRAEIGQGLLPRGRKSVPGEYLPTYI</sequence>
<name>A0ABR1K2V5_9AGAR</name>
<dbReference type="PANTHER" id="PTHR23077">
    <property type="entry name" value="AAA-FAMILY ATPASE"/>
    <property type="match status" value="1"/>
</dbReference>
<dbReference type="InterPro" id="IPR050168">
    <property type="entry name" value="AAA_ATPase_domain"/>
</dbReference>
<gene>
    <name evidence="3" type="ORF">VKT23_001880</name>
</gene>
<dbReference type="InterPro" id="IPR003593">
    <property type="entry name" value="AAA+_ATPase"/>
</dbReference>
<evidence type="ECO:0000313" key="3">
    <source>
        <dbReference type="EMBL" id="KAK7470455.1"/>
    </source>
</evidence>
<dbReference type="InterPro" id="IPR003959">
    <property type="entry name" value="ATPase_AAA_core"/>
</dbReference>
<proteinExistence type="predicted"/>
<dbReference type="PANTHER" id="PTHR23077:SF132">
    <property type="entry name" value="ATP-DEPENDENT ZN PROTEASE"/>
    <property type="match status" value="1"/>
</dbReference>
<accession>A0ABR1K2V5</accession>
<comment type="caution">
    <text evidence="3">The sequence shown here is derived from an EMBL/GenBank/DDBJ whole genome shotgun (WGS) entry which is preliminary data.</text>
</comment>
<dbReference type="EMBL" id="JBANRG010000002">
    <property type="protein sequence ID" value="KAK7470455.1"/>
    <property type="molecule type" value="Genomic_DNA"/>
</dbReference>